<reference evidence="1 2" key="1">
    <citation type="journal article" date="2019" name="Int. J. Syst. Evol. Microbiol.">
        <title>The Global Catalogue of Microorganisms (GCM) 10K type strain sequencing project: providing services to taxonomists for standard genome sequencing and annotation.</title>
        <authorList>
            <consortium name="The Broad Institute Genomics Platform"/>
            <consortium name="The Broad Institute Genome Sequencing Center for Infectious Disease"/>
            <person name="Wu L."/>
            <person name="Ma J."/>
        </authorList>
    </citation>
    <scope>NUCLEOTIDE SEQUENCE [LARGE SCALE GENOMIC DNA]</scope>
    <source>
        <strain evidence="1 2">JCM 15421</strain>
    </source>
</reference>
<proteinExistence type="predicted"/>
<protein>
    <recommendedName>
        <fullName evidence="3">Phage tail protein</fullName>
    </recommendedName>
</protein>
<dbReference type="Proteomes" id="UP001501523">
    <property type="component" value="Unassembled WGS sequence"/>
</dbReference>
<evidence type="ECO:0000313" key="2">
    <source>
        <dbReference type="Proteomes" id="UP001501523"/>
    </source>
</evidence>
<evidence type="ECO:0008006" key="3">
    <source>
        <dbReference type="Google" id="ProtNLM"/>
    </source>
</evidence>
<gene>
    <name evidence="1" type="ORF">GCM10009105_31600</name>
</gene>
<comment type="caution">
    <text evidence="1">The sequence shown here is derived from an EMBL/GenBank/DDBJ whole genome shotgun (WGS) entry which is preliminary data.</text>
</comment>
<organism evidence="1 2">
    <name type="scientific">Dokdonella soli</name>
    <dbReference type="NCBI Taxonomy" id="529810"/>
    <lineage>
        <taxon>Bacteria</taxon>
        <taxon>Pseudomonadati</taxon>
        <taxon>Pseudomonadota</taxon>
        <taxon>Gammaproteobacteria</taxon>
        <taxon>Lysobacterales</taxon>
        <taxon>Rhodanobacteraceae</taxon>
        <taxon>Dokdonella</taxon>
    </lineage>
</organism>
<dbReference type="EMBL" id="BAAAEU010000024">
    <property type="protein sequence ID" value="GAA0721363.1"/>
    <property type="molecule type" value="Genomic_DNA"/>
</dbReference>
<evidence type="ECO:0000313" key="1">
    <source>
        <dbReference type="EMBL" id="GAA0721363.1"/>
    </source>
</evidence>
<name>A0ABN1IU26_9GAMM</name>
<accession>A0ABN1IU26</accession>
<sequence>MAANKYLSLGGTGLPVEVAATQVSAGGANANQVVALNSSGFLDSTLFPAGFGESSISVVTSENLAAGALVNLYNNAGVLTARNANATDATKPAMGFVTAASTSPAANTVFFAGQQITGLSGLTIGAYHFLSASTAGTATATVPAATGNLAQNIGYALSATILMFLPQIGITRA</sequence>
<dbReference type="RefSeq" id="WP_343792864.1">
    <property type="nucleotide sequence ID" value="NZ_BAAAEU010000024.1"/>
</dbReference>
<keyword evidence="2" id="KW-1185">Reference proteome</keyword>